<dbReference type="EMBL" id="MEUI01000011">
    <property type="protein sequence ID" value="OGC34960.1"/>
    <property type="molecule type" value="Genomic_DNA"/>
</dbReference>
<accession>A0A1F4TR01</accession>
<protein>
    <submittedName>
        <fullName evidence="1">Uncharacterized protein</fullName>
    </submittedName>
</protein>
<sequence length="86" mass="9563">MVEIGGVVFSRFGRQRVDQYTWLSQMADGVTVRTKGGKLATIKKVGKDSVEAFYYQRGHEVRTTLTFRDIDWSSGASAASLTILDT</sequence>
<evidence type="ECO:0000313" key="2">
    <source>
        <dbReference type="Proteomes" id="UP000177309"/>
    </source>
</evidence>
<reference evidence="1 2" key="1">
    <citation type="journal article" date="2016" name="Nat. Commun.">
        <title>Thousands of microbial genomes shed light on interconnected biogeochemical processes in an aquifer system.</title>
        <authorList>
            <person name="Anantharaman K."/>
            <person name="Brown C.T."/>
            <person name="Hug L.A."/>
            <person name="Sharon I."/>
            <person name="Castelle C.J."/>
            <person name="Probst A.J."/>
            <person name="Thomas B.C."/>
            <person name="Singh A."/>
            <person name="Wilkins M.J."/>
            <person name="Karaoz U."/>
            <person name="Brodie E.L."/>
            <person name="Williams K.H."/>
            <person name="Hubbard S.S."/>
            <person name="Banfield J.F."/>
        </authorList>
    </citation>
    <scope>NUCLEOTIDE SEQUENCE [LARGE SCALE GENOMIC DNA]</scope>
</reference>
<comment type="caution">
    <text evidence="1">The sequence shown here is derived from an EMBL/GenBank/DDBJ whole genome shotgun (WGS) entry which is preliminary data.</text>
</comment>
<dbReference type="AlphaFoldDB" id="A0A1F4TR01"/>
<name>A0A1F4TR01_UNCSA</name>
<gene>
    <name evidence="1" type="ORF">A2462_05125</name>
</gene>
<evidence type="ECO:0000313" key="1">
    <source>
        <dbReference type="EMBL" id="OGC34960.1"/>
    </source>
</evidence>
<proteinExistence type="predicted"/>
<dbReference type="Proteomes" id="UP000177309">
    <property type="component" value="Unassembled WGS sequence"/>
</dbReference>
<organism evidence="1 2">
    <name type="scientific">candidate division WOR-1 bacterium RIFOXYC2_FULL_41_25</name>
    <dbReference type="NCBI Taxonomy" id="1802586"/>
    <lineage>
        <taxon>Bacteria</taxon>
        <taxon>Bacillati</taxon>
        <taxon>Saganbacteria</taxon>
    </lineage>
</organism>